<evidence type="ECO:0000256" key="5">
    <source>
        <dbReference type="ARBA" id="ARBA00022741"/>
    </source>
</evidence>
<dbReference type="NCBIfam" id="TIGR01727">
    <property type="entry name" value="oligo_HPY"/>
    <property type="match status" value="1"/>
</dbReference>
<protein>
    <recommendedName>
        <fullName evidence="8">ABC-type dipeptide transporter</fullName>
        <ecNumber evidence="8">7.4.2.9</ecNumber>
    </recommendedName>
</protein>
<dbReference type="CDD" id="cd03257">
    <property type="entry name" value="ABC_NikE_OppD_transporters"/>
    <property type="match status" value="1"/>
</dbReference>
<evidence type="ECO:0000259" key="10">
    <source>
        <dbReference type="PROSITE" id="PS50893"/>
    </source>
</evidence>
<evidence type="ECO:0000256" key="2">
    <source>
        <dbReference type="ARBA" id="ARBA00005417"/>
    </source>
</evidence>
<gene>
    <name evidence="11" type="ORF">ENJ12_05410</name>
</gene>
<dbReference type="Proteomes" id="UP000886339">
    <property type="component" value="Unassembled WGS sequence"/>
</dbReference>
<evidence type="ECO:0000256" key="3">
    <source>
        <dbReference type="ARBA" id="ARBA00022448"/>
    </source>
</evidence>
<comment type="catalytic activity">
    <reaction evidence="9">
        <text>a dipeptide(out) + ATP + H2O = a dipeptide(in) + ADP + phosphate + H(+)</text>
        <dbReference type="Rhea" id="RHEA:23120"/>
        <dbReference type="ChEBI" id="CHEBI:15377"/>
        <dbReference type="ChEBI" id="CHEBI:15378"/>
        <dbReference type="ChEBI" id="CHEBI:30616"/>
        <dbReference type="ChEBI" id="CHEBI:43474"/>
        <dbReference type="ChEBI" id="CHEBI:90799"/>
        <dbReference type="ChEBI" id="CHEBI:456216"/>
        <dbReference type="EC" id="7.4.2.9"/>
    </reaction>
</comment>
<reference evidence="11" key="1">
    <citation type="journal article" date="2020" name="mSystems">
        <title>Genome- and Community-Level Interaction Insights into Carbon Utilization and Element Cycling Functions of Hydrothermarchaeota in Hydrothermal Sediment.</title>
        <authorList>
            <person name="Zhou Z."/>
            <person name="Liu Y."/>
            <person name="Xu W."/>
            <person name="Pan J."/>
            <person name="Luo Z.H."/>
            <person name="Li M."/>
        </authorList>
    </citation>
    <scope>NUCLEOTIDE SEQUENCE [LARGE SCALE GENOMIC DNA]</scope>
    <source>
        <strain evidence="11">HyVt-458</strain>
    </source>
</reference>
<dbReference type="InterPro" id="IPR027417">
    <property type="entry name" value="P-loop_NTPase"/>
</dbReference>
<sequence>MTQPLLSVKDLVIEFSTQRGIVRAIDGVSFEIMPGETLGLVGESGCGKSVTSLAILGLIPSPPGRIVSGSIRLEGRELVGLPESEYRHIRGKEISMIFQEPMTALNPVFTIATQMTDVLMRHQGMSRKQAKAHAVEMLALVGIPSPQKRIDEYPHQMSGGMRQRVMIGMALSCNPKLLLADEPTTALDVTTQAQVLEQMSKLQEELGTSVVLVTHDLGVVAQTCSRAVVMYAGRVAEQAPIHPLFHHPQHPYTEGLLKSIPRIRDEKLDELPTIPGTVPDLLHLPSGCRFVDRCYKADDACHRQEPPLEWRGDQAVACFHPAGEAS</sequence>
<dbReference type="PROSITE" id="PS00211">
    <property type="entry name" value="ABC_TRANSPORTER_1"/>
    <property type="match status" value="1"/>
</dbReference>
<dbReference type="FunFam" id="3.40.50.300:FF:000016">
    <property type="entry name" value="Oligopeptide ABC transporter ATP-binding component"/>
    <property type="match status" value="1"/>
</dbReference>
<dbReference type="InterPro" id="IPR003593">
    <property type="entry name" value="AAA+_ATPase"/>
</dbReference>
<keyword evidence="7" id="KW-0472">Membrane</keyword>
<dbReference type="EMBL" id="DRLF01000193">
    <property type="protein sequence ID" value="HEC06265.1"/>
    <property type="molecule type" value="Genomic_DNA"/>
</dbReference>
<keyword evidence="3" id="KW-0813">Transport</keyword>
<evidence type="ECO:0000313" key="11">
    <source>
        <dbReference type="EMBL" id="HEC06265.1"/>
    </source>
</evidence>
<evidence type="ECO:0000256" key="4">
    <source>
        <dbReference type="ARBA" id="ARBA00022475"/>
    </source>
</evidence>
<keyword evidence="4" id="KW-1003">Cell membrane</keyword>
<comment type="similarity">
    <text evidence="2">Belongs to the ABC transporter superfamily.</text>
</comment>
<dbReference type="Pfam" id="PF08352">
    <property type="entry name" value="oligo_HPY"/>
    <property type="match status" value="1"/>
</dbReference>
<dbReference type="AlphaFoldDB" id="A0A831RWW6"/>
<dbReference type="EC" id="7.4.2.9" evidence="8"/>
<evidence type="ECO:0000256" key="1">
    <source>
        <dbReference type="ARBA" id="ARBA00004417"/>
    </source>
</evidence>
<organism evidence="11">
    <name type="scientific">Thiolapillus brandeum</name>
    <dbReference type="NCBI Taxonomy" id="1076588"/>
    <lineage>
        <taxon>Bacteria</taxon>
        <taxon>Pseudomonadati</taxon>
        <taxon>Pseudomonadota</taxon>
        <taxon>Gammaproteobacteria</taxon>
        <taxon>Chromatiales</taxon>
        <taxon>Sedimenticolaceae</taxon>
        <taxon>Thiolapillus</taxon>
    </lineage>
</organism>
<dbReference type="PROSITE" id="PS50893">
    <property type="entry name" value="ABC_TRANSPORTER_2"/>
    <property type="match status" value="1"/>
</dbReference>
<accession>A0A831RWW6</accession>
<dbReference type="SUPFAM" id="SSF52540">
    <property type="entry name" value="P-loop containing nucleoside triphosphate hydrolases"/>
    <property type="match status" value="1"/>
</dbReference>
<dbReference type="GO" id="GO:0015833">
    <property type="term" value="P:peptide transport"/>
    <property type="evidence" value="ECO:0007669"/>
    <property type="project" value="InterPro"/>
</dbReference>
<dbReference type="PANTHER" id="PTHR43297:SF2">
    <property type="entry name" value="DIPEPTIDE TRANSPORT ATP-BINDING PROTEIN DPPD"/>
    <property type="match status" value="1"/>
</dbReference>
<dbReference type="GO" id="GO:0005886">
    <property type="term" value="C:plasma membrane"/>
    <property type="evidence" value="ECO:0007669"/>
    <property type="project" value="UniProtKB-SubCell"/>
</dbReference>
<evidence type="ECO:0000256" key="6">
    <source>
        <dbReference type="ARBA" id="ARBA00022840"/>
    </source>
</evidence>
<feature type="domain" description="ABC transporter" evidence="10">
    <location>
        <begin position="6"/>
        <end position="257"/>
    </location>
</feature>
<dbReference type="Gene3D" id="3.40.50.300">
    <property type="entry name" value="P-loop containing nucleotide triphosphate hydrolases"/>
    <property type="match status" value="1"/>
</dbReference>
<keyword evidence="6 11" id="KW-0067">ATP-binding</keyword>
<evidence type="ECO:0000256" key="7">
    <source>
        <dbReference type="ARBA" id="ARBA00023136"/>
    </source>
</evidence>
<comment type="caution">
    <text evidence="11">The sequence shown here is derived from an EMBL/GenBank/DDBJ whole genome shotgun (WGS) entry which is preliminary data.</text>
</comment>
<dbReference type="GO" id="GO:0005524">
    <property type="term" value="F:ATP binding"/>
    <property type="evidence" value="ECO:0007669"/>
    <property type="project" value="UniProtKB-KW"/>
</dbReference>
<dbReference type="Pfam" id="PF00005">
    <property type="entry name" value="ABC_tran"/>
    <property type="match status" value="1"/>
</dbReference>
<dbReference type="InterPro" id="IPR003439">
    <property type="entry name" value="ABC_transporter-like_ATP-bd"/>
</dbReference>
<dbReference type="GO" id="GO:0055085">
    <property type="term" value="P:transmembrane transport"/>
    <property type="evidence" value="ECO:0007669"/>
    <property type="project" value="UniProtKB-ARBA"/>
</dbReference>
<evidence type="ECO:0000256" key="9">
    <source>
        <dbReference type="ARBA" id="ARBA00047356"/>
    </source>
</evidence>
<dbReference type="InterPro" id="IPR013563">
    <property type="entry name" value="Oligopep_ABC_C"/>
</dbReference>
<dbReference type="SMART" id="SM00382">
    <property type="entry name" value="AAA"/>
    <property type="match status" value="1"/>
</dbReference>
<evidence type="ECO:0000256" key="8">
    <source>
        <dbReference type="ARBA" id="ARBA00038852"/>
    </source>
</evidence>
<dbReference type="GO" id="GO:0016887">
    <property type="term" value="F:ATP hydrolysis activity"/>
    <property type="evidence" value="ECO:0007669"/>
    <property type="project" value="InterPro"/>
</dbReference>
<dbReference type="InterPro" id="IPR050388">
    <property type="entry name" value="ABC_Ni/Peptide_Import"/>
</dbReference>
<proteinExistence type="inferred from homology"/>
<comment type="subcellular location">
    <subcellularLocation>
        <location evidence="1">Cell inner membrane</location>
        <topology evidence="1">Peripheral membrane protein</topology>
    </subcellularLocation>
</comment>
<keyword evidence="5" id="KW-0547">Nucleotide-binding</keyword>
<name>A0A831RWW6_9GAMM</name>
<dbReference type="PANTHER" id="PTHR43297">
    <property type="entry name" value="OLIGOPEPTIDE TRANSPORT ATP-BINDING PROTEIN APPD"/>
    <property type="match status" value="1"/>
</dbReference>
<dbReference type="InterPro" id="IPR017871">
    <property type="entry name" value="ABC_transporter-like_CS"/>
</dbReference>